<evidence type="ECO:0000313" key="2">
    <source>
        <dbReference type="Proteomes" id="UP001292094"/>
    </source>
</evidence>
<organism evidence="1 2">
    <name type="scientific">Petrolisthes manimaculis</name>
    <dbReference type="NCBI Taxonomy" id="1843537"/>
    <lineage>
        <taxon>Eukaryota</taxon>
        <taxon>Metazoa</taxon>
        <taxon>Ecdysozoa</taxon>
        <taxon>Arthropoda</taxon>
        <taxon>Crustacea</taxon>
        <taxon>Multicrustacea</taxon>
        <taxon>Malacostraca</taxon>
        <taxon>Eumalacostraca</taxon>
        <taxon>Eucarida</taxon>
        <taxon>Decapoda</taxon>
        <taxon>Pleocyemata</taxon>
        <taxon>Anomura</taxon>
        <taxon>Galatheoidea</taxon>
        <taxon>Porcellanidae</taxon>
        <taxon>Petrolisthes</taxon>
    </lineage>
</organism>
<gene>
    <name evidence="1" type="ORF">Pmani_025561</name>
</gene>
<dbReference type="EMBL" id="JAWZYT010002746">
    <property type="protein sequence ID" value="KAK4302344.1"/>
    <property type="molecule type" value="Genomic_DNA"/>
</dbReference>
<accession>A0AAE1U120</accession>
<keyword evidence="2" id="KW-1185">Reference proteome</keyword>
<protein>
    <submittedName>
        <fullName evidence="1">Uncharacterized protein</fullName>
    </submittedName>
</protein>
<name>A0AAE1U120_9EUCA</name>
<proteinExistence type="predicted"/>
<dbReference type="Proteomes" id="UP001292094">
    <property type="component" value="Unassembled WGS sequence"/>
</dbReference>
<dbReference type="AlphaFoldDB" id="A0AAE1U120"/>
<comment type="caution">
    <text evidence="1">The sequence shown here is derived from an EMBL/GenBank/DDBJ whole genome shotgun (WGS) entry which is preliminary data.</text>
</comment>
<sequence length="92" mass="10366">MPLLAIAIKIHWNLVAEENQLLSWELEIFSFQAQAEEGVGGIADVLSRDRFALYQGRSGYPHHCCNDGSDVLVGRERDAVGWKKDPTRPERS</sequence>
<evidence type="ECO:0000313" key="1">
    <source>
        <dbReference type="EMBL" id="KAK4302344.1"/>
    </source>
</evidence>
<reference evidence="1" key="1">
    <citation type="submission" date="2023-11" db="EMBL/GenBank/DDBJ databases">
        <title>Genome assemblies of two species of porcelain crab, Petrolisthes cinctipes and Petrolisthes manimaculis (Anomura: Porcellanidae).</title>
        <authorList>
            <person name="Angst P."/>
        </authorList>
    </citation>
    <scope>NUCLEOTIDE SEQUENCE</scope>
    <source>
        <strain evidence="1">PB745_02</strain>
        <tissue evidence="1">Gill</tissue>
    </source>
</reference>